<dbReference type="InterPro" id="IPR006145">
    <property type="entry name" value="PsdUridine_synth_RsuA/RluA"/>
</dbReference>
<evidence type="ECO:0000256" key="7">
    <source>
        <dbReference type="PIRSR" id="PIRSR606225-1"/>
    </source>
</evidence>
<dbReference type="SMART" id="SM00363">
    <property type="entry name" value="S4"/>
    <property type="match status" value="1"/>
</dbReference>
<dbReference type="InterPro" id="IPR002942">
    <property type="entry name" value="S4_RNA-bd"/>
</dbReference>
<comment type="catalytic activity">
    <reaction evidence="1">
        <text>uridine(955/2504/2580) in 23S rRNA = pseudouridine(955/2504/2580) in 23S rRNA</text>
        <dbReference type="Rhea" id="RHEA:42528"/>
        <dbReference type="Rhea" id="RHEA-COMP:10099"/>
        <dbReference type="Rhea" id="RHEA-COMP:10100"/>
        <dbReference type="ChEBI" id="CHEBI:65314"/>
        <dbReference type="ChEBI" id="CHEBI:65315"/>
        <dbReference type="EC" id="5.4.99.24"/>
    </reaction>
</comment>
<evidence type="ECO:0000256" key="8">
    <source>
        <dbReference type="PROSITE-ProRule" id="PRU00182"/>
    </source>
</evidence>
<accession>A0A831NU04</accession>
<dbReference type="SUPFAM" id="SSF55174">
    <property type="entry name" value="Alpha-L RNA-binding motif"/>
    <property type="match status" value="1"/>
</dbReference>
<dbReference type="EC" id="5.4.99.-" evidence="9"/>
<feature type="domain" description="RNA-binding S4" evidence="10">
    <location>
        <begin position="21"/>
        <end position="80"/>
    </location>
</feature>
<dbReference type="InterPro" id="IPR020103">
    <property type="entry name" value="PsdUridine_synth_cat_dom_sf"/>
</dbReference>
<dbReference type="CDD" id="cd00165">
    <property type="entry name" value="S4"/>
    <property type="match status" value="1"/>
</dbReference>
<dbReference type="NCBIfam" id="NF008249">
    <property type="entry name" value="PRK11025.1"/>
    <property type="match status" value="1"/>
</dbReference>
<organism evidence="11">
    <name type="scientific">Thiolapillus brandeum</name>
    <dbReference type="NCBI Taxonomy" id="1076588"/>
    <lineage>
        <taxon>Bacteria</taxon>
        <taxon>Pseudomonadati</taxon>
        <taxon>Pseudomonadota</taxon>
        <taxon>Gammaproteobacteria</taxon>
        <taxon>Chromatiales</taxon>
        <taxon>Sedimenticolaceae</taxon>
        <taxon>Thiolapillus</taxon>
    </lineage>
</organism>
<dbReference type="Pfam" id="PF01479">
    <property type="entry name" value="S4"/>
    <property type="match status" value="1"/>
</dbReference>
<proteinExistence type="inferred from homology"/>
<dbReference type="PANTHER" id="PTHR21600">
    <property type="entry name" value="MITOCHONDRIAL RNA PSEUDOURIDINE SYNTHASE"/>
    <property type="match status" value="1"/>
</dbReference>
<comment type="similarity">
    <text evidence="3 9">Belongs to the pseudouridine synthase RluA family.</text>
</comment>
<keyword evidence="5 8" id="KW-0694">RNA-binding</keyword>
<keyword evidence="4" id="KW-0698">rRNA processing</keyword>
<dbReference type="Proteomes" id="UP000885822">
    <property type="component" value="Unassembled WGS sequence"/>
</dbReference>
<evidence type="ECO:0000256" key="2">
    <source>
        <dbReference type="ARBA" id="ARBA00002876"/>
    </source>
</evidence>
<comment type="caution">
    <text evidence="11">The sequence shown here is derived from an EMBL/GenBank/DDBJ whole genome shotgun (WGS) entry which is preliminary data.</text>
</comment>
<dbReference type="SUPFAM" id="SSF55120">
    <property type="entry name" value="Pseudouridine synthase"/>
    <property type="match status" value="1"/>
</dbReference>
<sequence>MTSTHHQQVRYVTVDERGDGQRIDNFLLRELKGVPRALIYRVLRKGEVRVNKGRVKAGRKLVAGDVVRIPPVRLPSPSETGIPPDWKIKKIEESIIYEDKLLLIINKESGLAVHGGSGISFGVIELLRASRPQEKALELAHRLDRDTSGCLMLARKRSALRTLQQLQREGRVQKRYLALLAGRWCKDKQQVKVPLKKNTLKSGERVVRVDAAGKEAHTEFRVLKRFADATLVEAVLKTGRTHQIRVHAQYLGTPILGDEKYGDEQVNREYRKLGLKRLFLHAASLRFPWPDREQGYA</sequence>
<dbReference type="CDD" id="cd02869">
    <property type="entry name" value="PseudoU_synth_RluA_like"/>
    <property type="match status" value="1"/>
</dbReference>
<dbReference type="EMBL" id="DRCV01000288">
    <property type="protein sequence ID" value="HDK38647.1"/>
    <property type="molecule type" value="Genomic_DNA"/>
</dbReference>
<evidence type="ECO:0000313" key="11">
    <source>
        <dbReference type="EMBL" id="HDK38647.1"/>
    </source>
</evidence>
<evidence type="ECO:0000256" key="9">
    <source>
        <dbReference type="RuleBase" id="RU362028"/>
    </source>
</evidence>
<name>A0A831NU04_9GAMM</name>
<comment type="catalytic activity">
    <reaction evidence="9">
        <text>a uridine in RNA = a pseudouridine in RNA</text>
        <dbReference type="Rhea" id="RHEA:48348"/>
        <dbReference type="Rhea" id="RHEA-COMP:12068"/>
        <dbReference type="Rhea" id="RHEA-COMP:12069"/>
        <dbReference type="ChEBI" id="CHEBI:65314"/>
        <dbReference type="ChEBI" id="CHEBI:65315"/>
    </reaction>
</comment>
<dbReference type="InterPro" id="IPR036986">
    <property type="entry name" value="S4_RNA-bd_sf"/>
</dbReference>
<evidence type="ECO:0000256" key="6">
    <source>
        <dbReference type="ARBA" id="ARBA00023235"/>
    </source>
</evidence>
<feature type="non-terminal residue" evidence="11">
    <location>
        <position position="297"/>
    </location>
</feature>
<dbReference type="Pfam" id="PF00849">
    <property type="entry name" value="PseudoU_synth_2"/>
    <property type="match status" value="1"/>
</dbReference>
<evidence type="ECO:0000256" key="4">
    <source>
        <dbReference type="ARBA" id="ARBA00022552"/>
    </source>
</evidence>
<feature type="active site" evidence="7">
    <location>
        <position position="144"/>
    </location>
</feature>
<evidence type="ECO:0000259" key="10">
    <source>
        <dbReference type="SMART" id="SM00363"/>
    </source>
</evidence>
<dbReference type="InterPro" id="IPR006225">
    <property type="entry name" value="PsdUridine_synth_RluC/D"/>
</dbReference>
<evidence type="ECO:0000256" key="1">
    <source>
        <dbReference type="ARBA" id="ARBA00000381"/>
    </source>
</evidence>
<dbReference type="Gene3D" id="3.10.290.10">
    <property type="entry name" value="RNA-binding S4 domain"/>
    <property type="match status" value="1"/>
</dbReference>
<dbReference type="InterPro" id="IPR050188">
    <property type="entry name" value="RluA_PseudoU_synthase"/>
</dbReference>
<evidence type="ECO:0000256" key="3">
    <source>
        <dbReference type="ARBA" id="ARBA00010876"/>
    </source>
</evidence>
<gene>
    <name evidence="11" type="primary">rluC</name>
    <name evidence="11" type="ORF">ENG92_06490</name>
</gene>
<dbReference type="GO" id="GO:0160141">
    <property type="term" value="F:23S rRNA pseudouridine(955/2504/2580) synthase activity"/>
    <property type="evidence" value="ECO:0007669"/>
    <property type="project" value="UniProtKB-EC"/>
</dbReference>
<dbReference type="PROSITE" id="PS01129">
    <property type="entry name" value="PSI_RLU"/>
    <property type="match status" value="1"/>
</dbReference>
<dbReference type="Gene3D" id="3.30.2350.10">
    <property type="entry name" value="Pseudouridine synthase"/>
    <property type="match status" value="1"/>
</dbReference>
<dbReference type="NCBIfam" id="TIGR00005">
    <property type="entry name" value="rluA_subfam"/>
    <property type="match status" value="1"/>
</dbReference>
<dbReference type="InterPro" id="IPR006224">
    <property type="entry name" value="PsdUridine_synth_RluA-like_CS"/>
</dbReference>
<dbReference type="PROSITE" id="PS50889">
    <property type="entry name" value="S4"/>
    <property type="match status" value="1"/>
</dbReference>
<keyword evidence="6 9" id="KW-0413">Isomerase</keyword>
<dbReference type="PANTHER" id="PTHR21600:SF92">
    <property type="entry name" value="RIBOSOMAL LARGE SUBUNIT PSEUDOURIDINE SYNTHASE C"/>
    <property type="match status" value="1"/>
</dbReference>
<dbReference type="AlphaFoldDB" id="A0A831NU04"/>
<reference evidence="11" key="1">
    <citation type="journal article" date="2020" name="mSystems">
        <title>Genome- and Community-Level Interaction Insights into Carbon Utilization and Element Cycling Functions of Hydrothermarchaeota in Hydrothermal Sediment.</title>
        <authorList>
            <person name="Zhou Z."/>
            <person name="Liu Y."/>
            <person name="Xu W."/>
            <person name="Pan J."/>
            <person name="Luo Z.H."/>
            <person name="Li M."/>
        </authorList>
    </citation>
    <scope>NUCLEOTIDE SEQUENCE [LARGE SCALE GENOMIC DNA]</scope>
    <source>
        <strain evidence="11">HyVt-26</strain>
    </source>
</reference>
<dbReference type="GO" id="GO:0000455">
    <property type="term" value="P:enzyme-directed rRNA pseudouridine synthesis"/>
    <property type="evidence" value="ECO:0007669"/>
    <property type="project" value="UniProtKB-ARBA"/>
</dbReference>
<evidence type="ECO:0000256" key="5">
    <source>
        <dbReference type="ARBA" id="ARBA00022884"/>
    </source>
</evidence>
<protein>
    <recommendedName>
        <fullName evidence="9">Pseudouridine synthase</fullName>
        <ecNumber evidence="9">5.4.99.-</ecNumber>
    </recommendedName>
</protein>
<dbReference type="GO" id="GO:0003723">
    <property type="term" value="F:RNA binding"/>
    <property type="evidence" value="ECO:0007669"/>
    <property type="project" value="UniProtKB-KW"/>
</dbReference>
<comment type="function">
    <text evidence="2">Responsible for synthesis of pseudouridine from uracil at positions 955, 2504 and 2580 in 23S ribosomal RNA.</text>
</comment>